<dbReference type="EMBL" id="CP045482">
    <property type="protein sequence ID" value="QGR20867.1"/>
    <property type="molecule type" value="Genomic_DNA"/>
</dbReference>
<evidence type="ECO:0000313" key="2">
    <source>
        <dbReference type="EMBL" id="MQL55326.1"/>
    </source>
</evidence>
<dbReference type="RefSeq" id="WP_152940974.1">
    <property type="nucleotide sequence ID" value="NZ_CP045482.1"/>
</dbReference>
<reference evidence="2 5" key="1">
    <citation type="submission" date="2019-10" db="EMBL/GenBank/DDBJ databases">
        <title>Comparative genomics of sulfur disproportionating microorganisms.</title>
        <authorList>
            <person name="Ward L.M."/>
            <person name="Bertran E."/>
            <person name="Johnston D."/>
        </authorList>
    </citation>
    <scope>NUCLEOTIDE SEQUENCE [LARGE SCALE GENOMIC DNA]</scope>
    <source>
        <strain evidence="2 5">DSM 3772</strain>
    </source>
</reference>
<dbReference type="AlphaFoldDB" id="A0A650CTS6"/>
<evidence type="ECO:0000313" key="4">
    <source>
        <dbReference type="Proteomes" id="UP000426328"/>
    </source>
</evidence>
<dbReference type="KEGG" id="aamb:D1866_01625"/>
<organism evidence="3 4">
    <name type="scientific">Acidianus ambivalens</name>
    <name type="common">Desulfurolobus ambivalens</name>
    <dbReference type="NCBI Taxonomy" id="2283"/>
    <lineage>
        <taxon>Archaea</taxon>
        <taxon>Thermoproteota</taxon>
        <taxon>Thermoprotei</taxon>
        <taxon>Sulfolobales</taxon>
        <taxon>Sulfolobaceae</taxon>
        <taxon>Acidianus</taxon>
    </lineage>
</organism>
<proteinExistence type="predicted"/>
<reference evidence="3 4" key="2">
    <citation type="submission" date="2019-10" db="EMBL/GenBank/DDBJ databases">
        <title>Genome Sequences from Six Type Strain Members of the Archaeal Family Sulfolobaceae: Acidianus ambivalens, Acidianus infernus, Metallosphaera prunae, Stygiolobus azoricus, Sulfolobus metallicus, and Sulfurisphaera ohwakuensis.</title>
        <authorList>
            <person name="Counts J.A."/>
            <person name="Kelly R.M."/>
        </authorList>
    </citation>
    <scope>NUCLEOTIDE SEQUENCE [LARGE SCALE GENOMIC DNA]</scope>
    <source>
        <strain evidence="3 4">LEI 10</strain>
    </source>
</reference>
<feature type="region of interest" description="Disordered" evidence="1">
    <location>
        <begin position="135"/>
        <end position="171"/>
    </location>
</feature>
<dbReference type="GeneID" id="42778397"/>
<evidence type="ECO:0000256" key="1">
    <source>
        <dbReference type="SAM" id="MobiDB-lite"/>
    </source>
</evidence>
<dbReference type="Proteomes" id="UP000474054">
    <property type="component" value="Unassembled WGS sequence"/>
</dbReference>
<dbReference type="EMBL" id="WHYS01000001">
    <property type="protein sequence ID" value="MQL55326.1"/>
    <property type="molecule type" value="Genomic_DNA"/>
</dbReference>
<dbReference type="Proteomes" id="UP000426328">
    <property type="component" value="Chromosome"/>
</dbReference>
<sequence>MKATVEYYRPEIINANNFSLVSIKKYKEEEVDYSEDLESKTINGEVIIVKYKEGEIINASVDCKYKFPFPVKIFRIGVPKEFNNENVKIDYINVAVDSLIIGLNFDLKDYPFIILDTSDGTKIISSSDINEVKPTIVKNKKKKKGKKAKKKKNAKKSSKKRKVKSKSARKS</sequence>
<keyword evidence="4" id="KW-1185">Reference proteome</keyword>
<evidence type="ECO:0000313" key="5">
    <source>
        <dbReference type="Proteomes" id="UP000474054"/>
    </source>
</evidence>
<feature type="compositionally biased region" description="Basic residues" evidence="1">
    <location>
        <begin position="138"/>
        <end position="171"/>
    </location>
</feature>
<gene>
    <name evidence="3" type="ORF">D1866_01625</name>
    <name evidence="2" type="ORF">GFB69_06090</name>
</gene>
<name>A0A650CTS6_ACIAM</name>
<evidence type="ECO:0000313" key="3">
    <source>
        <dbReference type="EMBL" id="QGR20867.1"/>
    </source>
</evidence>
<protein>
    <submittedName>
        <fullName evidence="3">Uncharacterized protein</fullName>
    </submittedName>
</protein>
<accession>A0A650CTS6</accession>